<reference evidence="2 3" key="1">
    <citation type="submission" date="2018-10" db="EMBL/GenBank/DDBJ databases">
        <title>Paraburkholderia sp. 7MK8-2, isolated from soil.</title>
        <authorList>
            <person name="Gao Z.-H."/>
            <person name="Qiu L.-H."/>
        </authorList>
    </citation>
    <scope>NUCLEOTIDE SEQUENCE [LARGE SCALE GENOMIC DNA]</scope>
    <source>
        <strain evidence="2 3">7MK8-2</strain>
    </source>
</reference>
<dbReference type="AlphaFoldDB" id="A0A494XRL7"/>
<feature type="chain" id="PRO_5019842115" evidence="1">
    <location>
        <begin position="25"/>
        <end position="261"/>
    </location>
</feature>
<keyword evidence="3" id="KW-1185">Reference proteome</keyword>
<evidence type="ECO:0000313" key="3">
    <source>
        <dbReference type="Proteomes" id="UP000280434"/>
    </source>
</evidence>
<keyword evidence="1" id="KW-0732">Signal</keyword>
<dbReference type="EMBL" id="RBZV01000002">
    <property type="protein sequence ID" value="RKP50749.1"/>
    <property type="molecule type" value="Genomic_DNA"/>
</dbReference>
<name>A0A494XRL7_9BURK</name>
<evidence type="ECO:0000256" key="1">
    <source>
        <dbReference type="SAM" id="SignalP"/>
    </source>
</evidence>
<organism evidence="2 3">
    <name type="scientific">Trinickia fusca</name>
    <dbReference type="NCBI Taxonomy" id="2419777"/>
    <lineage>
        <taxon>Bacteria</taxon>
        <taxon>Pseudomonadati</taxon>
        <taxon>Pseudomonadota</taxon>
        <taxon>Betaproteobacteria</taxon>
        <taxon>Burkholderiales</taxon>
        <taxon>Burkholderiaceae</taxon>
        <taxon>Trinickia</taxon>
    </lineage>
</organism>
<proteinExistence type="predicted"/>
<accession>A0A494XRL7</accession>
<protein>
    <submittedName>
        <fullName evidence="2">Uncharacterized protein</fullName>
    </submittedName>
</protein>
<feature type="signal peptide" evidence="1">
    <location>
        <begin position="1"/>
        <end position="24"/>
    </location>
</feature>
<gene>
    <name evidence="2" type="ORF">D7S89_06625</name>
</gene>
<sequence>MSILQSRAVWLPVLAMLIAFPAIGQSGTPASSNPTTTATAGAIALVAGTPQRRAAEEGLAVLTTRLSLPQHAAQATRIFAVDDSRLLRDAVIGYGFEVELVDPNALLAGNSIDASTRESGQWRFVVMLANRPIGLVTVASTHGQWKMVEAGGNELAQEVMTVVGRYRSTSPPARLRFVRSQQGVADFIEVTPSSPTDRTLSTVTPQYVPLLSARMMLGNSPADTATSHTLSASPVALSETDVAPALRESVRRGMHDLRFTH</sequence>
<dbReference type="Proteomes" id="UP000280434">
    <property type="component" value="Unassembled WGS sequence"/>
</dbReference>
<comment type="caution">
    <text evidence="2">The sequence shown here is derived from an EMBL/GenBank/DDBJ whole genome shotgun (WGS) entry which is preliminary data.</text>
</comment>
<evidence type="ECO:0000313" key="2">
    <source>
        <dbReference type="EMBL" id="RKP50749.1"/>
    </source>
</evidence>
<dbReference type="RefSeq" id="WP_121276798.1">
    <property type="nucleotide sequence ID" value="NZ_RBZV01000002.1"/>
</dbReference>
<dbReference type="OrthoDB" id="8775829at2"/>